<dbReference type="PANTHER" id="PTHR48207">
    <property type="entry name" value="SUCCINATE--HYDROXYMETHYLGLUTARATE COA-TRANSFERASE"/>
    <property type="match status" value="1"/>
</dbReference>
<dbReference type="GO" id="GO:0008410">
    <property type="term" value="F:CoA-transferase activity"/>
    <property type="evidence" value="ECO:0007669"/>
    <property type="project" value="TreeGrafter"/>
</dbReference>
<dbReference type="InterPro" id="IPR023606">
    <property type="entry name" value="CoA-Trfase_III_dom_1_sf"/>
</dbReference>
<dbReference type="PANTHER" id="PTHR48207:SF3">
    <property type="entry name" value="SUCCINATE--HYDROXYMETHYLGLUTARATE COA-TRANSFERASE"/>
    <property type="match status" value="1"/>
</dbReference>
<comment type="caution">
    <text evidence="2">The sequence shown here is derived from an EMBL/GenBank/DDBJ whole genome shotgun (WGS) entry which is preliminary data.</text>
</comment>
<dbReference type="Proteomes" id="UP000237811">
    <property type="component" value="Unassembled WGS sequence"/>
</dbReference>
<dbReference type="RefSeq" id="WP_105775812.1">
    <property type="nucleotide sequence ID" value="NZ_CADFDA010000001.1"/>
</dbReference>
<dbReference type="InterPro" id="IPR044855">
    <property type="entry name" value="CoA-Trfase_III_dom3_sf"/>
</dbReference>
<dbReference type="Gene3D" id="3.30.1540.10">
    <property type="entry name" value="formyl-coa transferase, domain 3"/>
    <property type="match status" value="1"/>
</dbReference>
<accession>A0AB37B1B2</accession>
<dbReference type="SUPFAM" id="SSF89796">
    <property type="entry name" value="CoA-transferase family III (CaiB/BaiF)"/>
    <property type="match status" value="1"/>
</dbReference>
<evidence type="ECO:0000313" key="2">
    <source>
        <dbReference type="EMBL" id="PRE55500.1"/>
    </source>
</evidence>
<dbReference type="InterPro" id="IPR050483">
    <property type="entry name" value="CoA-transferase_III_domain"/>
</dbReference>
<proteinExistence type="predicted"/>
<protein>
    <submittedName>
        <fullName evidence="2">Formyl-CoA transferase</fullName>
    </submittedName>
</protein>
<dbReference type="AlphaFoldDB" id="A0AB37B1B2"/>
<sequence>MSLNTNLPLDGVRVVEFTHMVMGPTCGMILADLGAEVIKIEPPGGDKTRKLPGLGIGFFRSFNRNKKSVVLDINTAEGLDTAIELIGTCDVVLENFRPGLMTKLGLGYDALSQRYPRLIYVSHKGFLPGPYEKRLALDEVVQMMGGLSYMTGPVGRPLRAGTSVNDIMGGMFGAIGVLAALRERDVTGRGQEVQSALFENCVFLSSQHMQQYAITREPLPPMPERASAWSVYDVFALADGEQLFIGAVSDKQFVALCDVLQRPDLAAEPRFATNALRVSVRPELLRMLGAALKERRVDELAPKLEAAGIPYAPIVRPDQLLDDPHLKASGGLVPMETDDGGMTEVVLLPLTMGGRRPGVRQALARVGEHTQEVLSRLKSRLVA</sequence>
<name>A0AB37B1B2_9BURK</name>
<organism evidence="2 3">
    <name type="scientific">Burkholderia multivorans</name>
    <dbReference type="NCBI Taxonomy" id="87883"/>
    <lineage>
        <taxon>Bacteria</taxon>
        <taxon>Pseudomonadati</taxon>
        <taxon>Pseudomonadota</taxon>
        <taxon>Betaproteobacteria</taxon>
        <taxon>Burkholderiales</taxon>
        <taxon>Burkholderiaceae</taxon>
        <taxon>Burkholderia</taxon>
        <taxon>Burkholderia cepacia complex</taxon>
    </lineage>
</organism>
<reference evidence="2 3" key="1">
    <citation type="submission" date="2018-03" db="EMBL/GenBank/DDBJ databases">
        <authorList>
            <person name="Nguyen K."/>
            <person name="Fouts D."/>
            <person name="Sutton G."/>
        </authorList>
    </citation>
    <scope>NUCLEOTIDE SEQUENCE [LARGE SCALE GENOMIC DNA]</scope>
    <source>
        <strain evidence="2 3">AU14328</strain>
    </source>
</reference>
<dbReference type="InterPro" id="IPR003673">
    <property type="entry name" value="CoA-Trfase_fam_III"/>
</dbReference>
<dbReference type="EMBL" id="PVFR01000007">
    <property type="protein sequence ID" value="PRE55500.1"/>
    <property type="molecule type" value="Genomic_DNA"/>
</dbReference>
<dbReference type="Pfam" id="PF02515">
    <property type="entry name" value="CoA_transf_3"/>
    <property type="match status" value="1"/>
</dbReference>
<keyword evidence="1 2" id="KW-0808">Transferase</keyword>
<evidence type="ECO:0000256" key="1">
    <source>
        <dbReference type="ARBA" id="ARBA00022679"/>
    </source>
</evidence>
<evidence type="ECO:0000313" key="3">
    <source>
        <dbReference type="Proteomes" id="UP000237811"/>
    </source>
</evidence>
<dbReference type="Gene3D" id="3.40.50.10540">
    <property type="entry name" value="Crotonobetainyl-coa:carnitine coa-transferase, domain 1"/>
    <property type="match status" value="1"/>
</dbReference>
<gene>
    <name evidence="2" type="ORF">C6P99_01155</name>
</gene>